<dbReference type="AlphaFoldDB" id="A0A1C5IPD1"/>
<dbReference type="Pfam" id="PF13111">
    <property type="entry name" value="pPIWI_RE_X"/>
    <property type="match status" value="1"/>
</dbReference>
<feature type="domain" description="Prokaryotic pPIWI-RE MID" evidence="3">
    <location>
        <begin position="509"/>
        <end position="615"/>
    </location>
</feature>
<dbReference type="OrthoDB" id="3199411at2"/>
<gene>
    <name evidence="4" type="ORF">GA0070560_11485</name>
</gene>
<name>A0A1C5IPD1_9ACTN</name>
<dbReference type="Pfam" id="PF18157">
    <property type="entry name" value="MID_pPIWI_RE"/>
    <property type="match status" value="1"/>
</dbReference>
<dbReference type="InterPro" id="IPR040496">
    <property type="entry name" value="MID_pPIWI_RE"/>
</dbReference>
<evidence type="ECO:0000259" key="1">
    <source>
        <dbReference type="Pfam" id="PF13032"/>
    </source>
</evidence>
<dbReference type="EMBL" id="FMDN01000014">
    <property type="protein sequence ID" value="SCG60003.1"/>
    <property type="molecule type" value="Genomic_DNA"/>
</dbReference>
<evidence type="ECO:0000259" key="2">
    <source>
        <dbReference type="Pfam" id="PF13111"/>
    </source>
</evidence>
<evidence type="ECO:0000313" key="5">
    <source>
        <dbReference type="Proteomes" id="UP000199408"/>
    </source>
</evidence>
<feature type="domain" description="pPIWI-RE module N-terminal" evidence="2">
    <location>
        <begin position="29"/>
        <end position="418"/>
    </location>
</feature>
<dbReference type="STRING" id="47864.GA0070560_11485"/>
<protein>
    <recommendedName>
        <fullName evidence="6">DUF3893 domain-containing protein</fullName>
    </recommendedName>
</protein>
<proteinExistence type="predicted"/>
<feature type="domain" description="pPIWI-RE RNaseH" evidence="1">
    <location>
        <begin position="638"/>
        <end position="894"/>
    </location>
</feature>
<evidence type="ECO:0000313" key="4">
    <source>
        <dbReference type="EMBL" id="SCG60003.1"/>
    </source>
</evidence>
<dbReference type="InterPro" id="IPR024996">
    <property type="entry name" value="RNaseH_pPIWI_RE"/>
</dbReference>
<evidence type="ECO:0000259" key="3">
    <source>
        <dbReference type="Pfam" id="PF18157"/>
    </source>
</evidence>
<keyword evidence="5" id="KW-1185">Reference proteome</keyword>
<dbReference type="Proteomes" id="UP000199408">
    <property type="component" value="Unassembled WGS sequence"/>
</dbReference>
<dbReference type="InterPro" id="IPR025085">
    <property type="entry name" value="pPIWI_RE_X"/>
</dbReference>
<dbReference type="Pfam" id="PF13032">
    <property type="entry name" value="RNaseH_pPIWI_RE"/>
    <property type="match status" value="1"/>
</dbReference>
<dbReference type="RefSeq" id="WP_139131528.1">
    <property type="nucleotide sequence ID" value="NZ_FMDN01000014.1"/>
</dbReference>
<organism evidence="4 5">
    <name type="scientific">Micromonospora halophytica</name>
    <dbReference type="NCBI Taxonomy" id="47864"/>
    <lineage>
        <taxon>Bacteria</taxon>
        <taxon>Bacillati</taxon>
        <taxon>Actinomycetota</taxon>
        <taxon>Actinomycetes</taxon>
        <taxon>Micromonosporales</taxon>
        <taxon>Micromonosporaceae</taxon>
        <taxon>Micromonospora</taxon>
    </lineage>
</organism>
<reference evidence="5" key="1">
    <citation type="submission" date="2016-06" db="EMBL/GenBank/DDBJ databases">
        <authorList>
            <person name="Varghese N."/>
        </authorList>
    </citation>
    <scope>NUCLEOTIDE SEQUENCE [LARGE SCALE GENOMIC DNA]</scope>
    <source>
        <strain evidence="5">DSM 43171</strain>
    </source>
</reference>
<evidence type="ECO:0008006" key="6">
    <source>
        <dbReference type="Google" id="ProtNLM"/>
    </source>
</evidence>
<accession>A0A1C5IPD1</accession>
<sequence length="895" mass="99007">MTDTETSENTAKPPRRTTGDHLRLLAFDIEPGTRWDVECDVAAMPATWFTELDKQWRTRPFGRPGHSLPTSSLKELLCGIDPAIMYVNWDLRSDDFIVAFPGIDTYVVTDAIASWATTEITDQVDWYQMLKPADLVFERRCFNLLEYAVRANGTAAVAPHVYQMLPSFLAKEVVDRKLDLLGKARRDFILGPPRSDGRRSAVLWPPQRTDDDRAGPGLVTAKIDFHVETAPNLPVPRIHADVSISRFPLMPVAYVPSRGKGPTSATIWLHGPQGFLGRDDEPHTLLAAPARQMRIPGGGWQWQWSPGLARALAKLTQLSFPDPHKTLADPAAAADLLDERAIRAYVLYSEGTKSQTADADAAPSVDADGKETRRAKTLVHAANTGLVPGDHVDVHDRLRDLLATRGIRPLPDLERVGSRATRKIKAAFDPNTTYTIELWTQSEITREAVLATLEHHFGLAREPDPADNSMVRFHGDLNITVRLRNGAEIGVGVQPDPDKKKTDDAMLQLHTNRLAREVLGGSTDRLGAIVELQDAAFFQRARLIDPKPGLKKAFARTNRRLQCLRPAQLFTEPKTWPENAKRKKPEPYPGTRFGAGTILRVASAINDCLRQLGRFGPYHMPVGLPDIEQVGIWLHHDGPTCIPIVIRQQPDGTATAYLPGADGSPSHTVPYADLPALLADGKGRIGPGRQQKQILAGFLVNVLGIGGTADSATHDRIIMVRAAGFRNWGWDWMQDKHLRPDQLILPGVDIEDDADLPETNGPDKTPGLRIVRVRDRSSTMEVPRGFANDLDKHHPRVSGLFRASERVYYSVNPKSDQMQTPHGRTKLDPDIHTNFSVQASNPVPLEICVAHQQPNDDPAALATLVSLLRRAHAHTDQATKYPGVLHLCSLADEYL</sequence>